<evidence type="ECO:0000313" key="1">
    <source>
        <dbReference type="EMBL" id="KAJ9054803.1"/>
    </source>
</evidence>
<dbReference type="Proteomes" id="UP001165960">
    <property type="component" value="Unassembled WGS sequence"/>
</dbReference>
<protein>
    <submittedName>
        <fullName evidence="1">Uncharacterized protein</fullName>
    </submittedName>
</protein>
<evidence type="ECO:0000313" key="2">
    <source>
        <dbReference type="Proteomes" id="UP001165960"/>
    </source>
</evidence>
<accession>A0ACC2RXR4</accession>
<reference evidence="1" key="1">
    <citation type="submission" date="2022-04" db="EMBL/GenBank/DDBJ databases">
        <title>Genome of the entomopathogenic fungus Entomophthora muscae.</title>
        <authorList>
            <person name="Elya C."/>
            <person name="Lovett B.R."/>
            <person name="Lee E."/>
            <person name="Macias A.M."/>
            <person name="Hajek A.E."/>
            <person name="De Bivort B.L."/>
            <person name="Kasson M.T."/>
            <person name="De Fine Licht H.H."/>
            <person name="Stajich J.E."/>
        </authorList>
    </citation>
    <scope>NUCLEOTIDE SEQUENCE</scope>
    <source>
        <strain evidence="1">Berkeley</strain>
    </source>
</reference>
<dbReference type="EMBL" id="QTSX02006424">
    <property type="protein sequence ID" value="KAJ9054803.1"/>
    <property type="molecule type" value="Genomic_DNA"/>
</dbReference>
<comment type="caution">
    <text evidence="1">The sequence shown here is derived from an EMBL/GenBank/DDBJ whole genome shotgun (WGS) entry which is preliminary data.</text>
</comment>
<organism evidence="1 2">
    <name type="scientific">Entomophthora muscae</name>
    <dbReference type="NCBI Taxonomy" id="34485"/>
    <lineage>
        <taxon>Eukaryota</taxon>
        <taxon>Fungi</taxon>
        <taxon>Fungi incertae sedis</taxon>
        <taxon>Zoopagomycota</taxon>
        <taxon>Entomophthoromycotina</taxon>
        <taxon>Entomophthoromycetes</taxon>
        <taxon>Entomophthorales</taxon>
        <taxon>Entomophthoraceae</taxon>
        <taxon>Entomophthora</taxon>
    </lineage>
</organism>
<gene>
    <name evidence="1" type="ORF">DSO57_1010438</name>
</gene>
<name>A0ACC2RXR4_9FUNG</name>
<sequence length="163" mass="17536">MRLVLENVWGDVAFDGGASLKVPRLNSVGGVFAVVKVSESNITLPLKRIGQGLTIKSCSNLATLSLNDLTTIGGRTTIDATYSLTSLNLKSLTTLEGDFELNAHHLQKLILNSQLTNSHITMISADTDCLRMYDVYAGALPSLMCVPTEYTSRSTSELTIVDA</sequence>
<proteinExistence type="predicted"/>
<keyword evidence="2" id="KW-1185">Reference proteome</keyword>